<organism evidence="1">
    <name type="scientific">Limosilactobacillus reuteri</name>
    <name type="common">Lactobacillus reuteri</name>
    <dbReference type="NCBI Taxonomy" id="1598"/>
    <lineage>
        <taxon>Bacteria</taxon>
        <taxon>Bacillati</taxon>
        <taxon>Bacillota</taxon>
        <taxon>Bacilli</taxon>
        <taxon>Lactobacillales</taxon>
        <taxon>Lactobacillaceae</taxon>
        <taxon>Limosilactobacillus</taxon>
    </lineage>
</organism>
<dbReference type="GO" id="GO:0004150">
    <property type="term" value="F:dihydroneopterin aldolase activity"/>
    <property type="evidence" value="ECO:0007669"/>
    <property type="project" value="UniProtKB-EC"/>
</dbReference>
<dbReference type="EMBL" id="LN887325">
    <property type="protein sequence ID" value="CUR38281.1"/>
    <property type="molecule type" value="Genomic_DNA"/>
</dbReference>
<reference evidence="1" key="1">
    <citation type="submission" date="2015-10" db="EMBL/GenBank/DDBJ databases">
        <authorList>
            <person name="Gilbert D.G."/>
        </authorList>
    </citation>
    <scope>NUCLEOTIDE SEQUENCE</scope>
    <source>
        <strain evidence="1">3c6</strain>
    </source>
</reference>
<proteinExistence type="predicted"/>
<protein>
    <submittedName>
        <fullName evidence="1">Dihydroneopterin aldolase</fullName>
        <ecNumber evidence="1">4.1.2.25</ecNumber>
    </submittedName>
</protein>
<gene>
    <name evidence="1" type="ORF">LRLP16767_LR3C6_00235</name>
</gene>
<accession>A0A0U5F186</accession>
<dbReference type="EC" id="4.1.2.25" evidence="1"/>
<evidence type="ECO:0000313" key="1">
    <source>
        <dbReference type="EMBL" id="CUR38281.1"/>
    </source>
</evidence>
<keyword evidence="1" id="KW-0456">Lyase</keyword>
<name>A0A0U5F186_LIMRT</name>
<dbReference type="AlphaFoldDB" id="A0A0U5F186"/>
<sequence length="40" mass="4607">MHELFKTYPMLNGIRLRIRKYSVPIAGIFDNVEIEVAGSK</sequence>